<keyword evidence="9" id="KW-1185">Reference proteome</keyword>
<dbReference type="RefSeq" id="WP_236986493.1">
    <property type="nucleotide sequence ID" value="NZ_AP023086.1"/>
</dbReference>
<reference evidence="8 9" key="1">
    <citation type="journal article" date="2022" name="IScience">
        <title>An ultrasensitive nanofiber-based assay for enzymatic hydrolysis and deep-sea microbial degradation of cellulose.</title>
        <authorList>
            <person name="Tsudome M."/>
            <person name="Tachioka M."/>
            <person name="Miyazaki M."/>
            <person name="Uchimura K."/>
            <person name="Tsuda M."/>
            <person name="Takaki Y."/>
            <person name="Deguchi S."/>
        </authorList>
    </citation>
    <scope>NUCLEOTIDE SEQUENCE [LARGE SCALE GENOMIC DNA]</scope>
    <source>
        <strain evidence="8 9">GE09</strain>
    </source>
</reference>
<evidence type="ECO:0000313" key="9">
    <source>
        <dbReference type="Proteomes" id="UP001320119"/>
    </source>
</evidence>
<dbReference type="CDD" id="cd16343">
    <property type="entry name" value="LMWPTP"/>
    <property type="match status" value="1"/>
</dbReference>
<dbReference type="KEGG" id="marq:MARGE09_P1215"/>
<evidence type="ECO:0000256" key="4">
    <source>
        <dbReference type="ARBA" id="ARBA00022912"/>
    </source>
</evidence>
<keyword evidence="4" id="KW-0904">Protein phosphatase</keyword>
<comment type="catalytic activity">
    <reaction evidence="5">
        <text>O-phospho-L-tyrosyl-[protein] + H2O = L-tyrosyl-[protein] + phosphate</text>
        <dbReference type="Rhea" id="RHEA:10684"/>
        <dbReference type="Rhea" id="RHEA-COMP:10136"/>
        <dbReference type="Rhea" id="RHEA-COMP:20101"/>
        <dbReference type="ChEBI" id="CHEBI:15377"/>
        <dbReference type="ChEBI" id="CHEBI:43474"/>
        <dbReference type="ChEBI" id="CHEBI:46858"/>
        <dbReference type="ChEBI" id="CHEBI:61978"/>
        <dbReference type="EC" id="3.1.3.48"/>
    </reaction>
</comment>
<dbReference type="Pfam" id="PF01451">
    <property type="entry name" value="LMWPc"/>
    <property type="match status" value="1"/>
</dbReference>
<comment type="similarity">
    <text evidence="1">Belongs to the low molecular weight phosphotyrosine protein phosphatase family.</text>
</comment>
<feature type="active site" description="Proton donor" evidence="6">
    <location>
        <position position="119"/>
    </location>
</feature>
<dbReference type="PRINTS" id="PR00719">
    <property type="entry name" value="LMWPTPASE"/>
</dbReference>
<dbReference type="GO" id="GO:0004725">
    <property type="term" value="F:protein tyrosine phosphatase activity"/>
    <property type="evidence" value="ECO:0007669"/>
    <property type="project" value="UniProtKB-EC"/>
</dbReference>
<dbReference type="InterPro" id="IPR023485">
    <property type="entry name" value="Ptyr_pPase"/>
</dbReference>
<evidence type="ECO:0000256" key="1">
    <source>
        <dbReference type="ARBA" id="ARBA00011063"/>
    </source>
</evidence>
<evidence type="ECO:0000313" key="8">
    <source>
        <dbReference type="EMBL" id="BCD97015.1"/>
    </source>
</evidence>
<name>A0AAN1WG73_9GAMM</name>
<dbReference type="Gene3D" id="3.40.50.2300">
    <property type="match status" value="1"/>
</dbReference>
<dbReference type="Proteomes" id="UP001320119">
    <property type="component" value="Chromosome"/>
</dbReference>
<accession>A0AAN1WG73</accession>
<dbReference type="InterPro" id="IPR017867">
    <property type="entry name" value="Tyr_phospatase_low_mol_wt"/>
</dbReference>
<gene>
    <name evidence="8" type="ORF">MARGE09_P1215</name>
</gene>
<feature type="active site" evidence="6">
    <location>
        <position position="16"/>
    </location>
</feature>
<protein>
    <recommendedName>
        <fullName evidence="2">protein-tyrosine-phosphatase</fullName>
        <ecNumber evidence="2">3.1.3.48</ecNumber>
    </recommendedName>
</protein>
<dbReference type="EC" id="3.1.3.48" evidence="2"/>
<evidence type="ECO:0000259" key="7">
    <source>
        <dbReference type="SMART" id="SM00226"/>
    </source>
</evidence>
<evidence type="ECO:0000256" key="5">
    <source>
        <dbReference type="ARBA" id="ARBA00051722"/>
    </source>
</evidence>
<organism evidence="8 9">
    <name type="scientific">Marinagarivorans cellulosilyticus</name>
    <dbReference type="NCBI Taxonomy" id="2721545"/>
    <lineage>
        <taxon>Bacteria</taxon>
        <taxon>Pseudomonadati</taxon>
        <taxon>Pseudomonadota</taxon>
        <taxon>Gammaproteobacteria</taxon>
        <taxon>Cellvibrionales</taxon>
        <taxon>Cellvibrionaceae</taxon>
        <taxon>Marinagarivorans</taxon>
    </lineage>
</organism>
<evidence type="ECO:0000256" key="6">
    <source>
        <dbReference type="PIRSR" id="PIRSR617867-1"/>
    </source>
</evidence>
<dbReference type="EMBL" id="AP023086">
    <property type="protein sequence ID" value="BCD97015.1"/>
    <property type="molecule type" value="Genomic_DNA"/>
</dbReference>
<feature type="active site" description="Nucleophile" evidence="6">
    <location>
        <position position="10"/>
    </location>
</feature>
<dbReference type="AlphaFoldDB" id="A0AAN1WG73"/>
<feature type="domain" description="Phosphotyrosine protein phosphatase I" evidence="7">
    <location>
        <begin position="4"/>
        <end position="145"/>
    </location>
</feature>
<dbReference type="SUPFAM" id="SSF52788">
    <property type="entry name" value="Phosphotyrosine protein phosphatases I"/>
    <property type="match status" value="1"/>
</dbReference>
<dbReference type="InterPro" id="IPR036196">
    <property type="entry name" value="Ptyr_pPase_sf"/>
</dbReference>
<keyword evidence="3 8" id="KW-0378">Hydrolase</keyword>
<dbReference type="SMART" id="SM00226">
    <property type="entry name" value="LMWPc"/>
    <property type="match status" value="1"/>
</dbReference>
<evidence type="ECO:0000256" key="2">
    <source>
        <dbReference type="ARBA" id="ARBA00013064"/>
    </source>
</evidence>
<dbReference type="PANTHER" id="PTHR11717:SF31">
    <property type="entry name" value="LOW MOLECULAR WEIGHT PROTEIN-TYROSINE-PHOSPHATASE ETP-RELATED"/>
    <property type="match status" value="1"/>
</dbReference>
<sequence length="152" mass="16511">MKFSKILVVCTGNICRSPVGAALLGSRCNLFVESAGLNAVVNANVEPQALALVKEKSGLDISDHRARQINLSMIKSADLILTMTARQRYEVAQIMPAATGKTVLFGRWLGSAQGEEIIDPFRKSLAVFATVHNQLVRAADTWCNKLSEPLSR</sequence>
<evidence type="ECO:0000256" key="3">
    <source>
        <dbReference type="ARBA" id="ARBA00022801"/>
    </source>
</evidence>
<dbReference type="InterPro" id="IPR050438">
    <property type="entry name" value="LMW_PTPase"/>
</dbReference>
<proteinExistence type="inferred from homology"/>
<dbReference type="PANTHER" id="PTHR11717">
    <property type="entry name" value="LOW MOLECULAR WEIGHT PROTEIN TYROSINE PHOSPHATASE"/>
    <property type="match status" value="1"/>
</dbReference>